<dbReference type="Gene3D" id="1.10.287.380">
    <property type="entry name" value="Valyl-tRNA synthetase, C-terminal domain"/>
    <property type="match status" value="1"/>
</dbReference>
<dbReference type="Pfam" id="PF00005">
    <property type="entry name" value="ABC_tran"/>
    <property type="match status" value="2"/>
</dbReference>
<evidence type="ECO:0000259" key="4">
    <source>
        <dbReference type="PROSITE" id="PS50893"/>
    </source>
</evidence>
<dbReference type="PANTHER" id="PTHR42855">
    <property type="entry name" value="ABC TRANSPORTER ATP-BINDING SUBUNIT"/>
    <property type="match status" value="1"/>
</dbReference>
<dbReference type="PROSITE" id="PS50893">
    <property type="entry name" value="ABC_TRANSPORTER_2"/>
    <property type="match status" value="2"/>
</dbReference>
<dbReference type="PANTHER" id="PTHR42855:SF1">
    <property type="entry name" value="ABC TRANSPORTER DOMAIN-CONTAINING PROTEIN"/>
    <property type="match status" value="1"/>
</dbReference>
<feature type="domain" description="ABC transporter" evidence="4">
    <location>
        <begin position="319"/>
        <end position="538"/>
    </location>
</feature>
<feature type="compositionally biased region" description="Basic and acidic residues" evidence="3">
    <location>
        <begin position="560"/>
        <end position="569"/>
    </location>
</feature>
<dbReference type="EMBL" id="JAGGJA010000011">
    <property type="protein sequence ID" value="MCW9708281.1"/>
    <property type="molecule type" value="Genomic_DNA"/>
</dbReference>
<dbReference type="InterPro" id="IPR027417">
    <property type="entry name" value="P-loop_NTPase"/>
</dbReference>
<keyword evidence="2 5" id="KW-0067">ATP-binding</keyword>
<dbReference type="Proteomes" id="UP001207918">
    <property type="component" value="Unassembled WGS sequence"/>
</dbReference>
<proteinExistence type="predicted"/>
<keyword evidence="6" id="KW-1185">Reference proteome</keyword>
<sequence>MTYLSTENLSKNYGIKVLFEGLSFGISEGNKTALIAENGTGKSTLLQILAGKEEPDEGKVMVQNGVNIGFLEQEPDLDENLTIREYIAQDDNEVVQIIRRYHQALQAQAEDFNQQTQEAFEKASNAMDVAGAWDYEQRMEQILGKLSIHDLDQSISTLSGGQRKRVALAFVLLDNPDLLILDEPTNHLDIEMIEWLEEYLTTSSMTLLMVTHDRYFLDRICDHILELDGGTLYHHEGNYEYFLQKRAERREVERKAAYKANQLFKKELEWMRRSPKARTTKSKSRIDRFYETKEKADPGQDDPELKLSIDMPRLGGKILELKNVTKSFDDQSIVDSFYYTFEAGERIGIIGKNGAGKSTFLDMITGKQSADSGKIRIGKTITFGHYEQQGLEFNDDERVIDIIEKEAKVIKLANGKKISASRFLEHFMFTSEMQYTYVRKLSGGEKRRLALMKVLIENPNFLILDEPTNDLDLLTLNKLEEFLLDFGGCLIIVSHDRFFMDKLVDHYFVFEDDGKIRDFNGTYEEYRSQKLEEDLQSTKKTKKQTEKKQETPTESTSSSENEKLNYNERREYNKLENKIARLEEQKEQLEAEISGGGLEREELQEKSERYSKLSEEIEEHTTRWFELAERA</sequence>
<organism evidence="5 6">
    <name type="scientific">Fodinibius salsisoli</name>
    <dbReference type="NCBI Taxonomy" id="2820877"/>
    <lineage>
        <taxon>Bacteria</taxon>
        <taxon>Pseudomonadati</taxon>
        <taxon>Balneolota</taxon>
        <taxon>Balneolia</taxon>
        <taxon>Balneolales</taxon>
        <taxon>Balneolaceae</taxon>
        <taxon>Fodinibius</taxon>
    </lineage>
</organism>
<evidence type="ECO:0000256" key="1">
    <source>
        <dbReference type="ARBA" id="ARBA00022741"/>
    </source>
</evidence>
<gene>
    <name evidence="5" type="ORF">J6I44_15550</name>
</gene>
<dbReference type="SUPFAM" id="SSF52540">
    <property type="entry name" value="P-loop containing nucleoside triphosphate hydrolases"/>
    <property type="match status" value="2"/>
</dbReference>
<dbReference type="InterPro" id="IPR003439">
    <property type="entry name" value="ABC_transporter-like_ATP-bd"/>
</dbReference>
<dbReference type="CDD" id="cd03221">
    <property type="entry name" value="ABCF_EF-3"/>
    <property type="match status" value="2"/>
</dbReference>
<feature type="compositionally biased region" description="Basic and acidic residues" evidence="3">
    <location>
        <begin position="530"/>
        <end position="551"/>
    </location>
</feature>
<accession>A0ABT3PR12</accession>
<dbReference type="InterPro" id="IPR037118">
    <property type="entry name" value="Val-tRNA_synth_C_sf"/>
</dbReference>
<comment type="caution">
    <text evidence="5">The sequence shown here is derived from an EMBL/GenBank/DDBJ whole genome shotgun (WGS) entry which is preliminary data.</text>
</comment>
<dbReference type="InterPro" id="IPR032524">
    <property type="entry name" value="ABC_tran_C"/>
</dbReference>
<name>A0ABT3PR12_9BACT</name>
<dbReference type="RefSeq" id="WP_265767068.1">
    <property type="nucleotide sequence ID" value="NZ_JAGGJA010000011.1"/>
</dbReference>
<dbReference type="InterPro" id="IPR003593">
    <property type="entry name" value="AAA+_ATPase"/>
</dbReference>
<dbReference type="InterPro" id="IPR051309">
    <property type="entry name" value="ABCF_ATPase"/>
</dbReference>
<dbReference type="Gene3D" id="3.40.50.300">
    <property type="entry name" value="P-loop containing nucleotide triphosphate hydrolases"/>
    <property type="match status" value="2"/>
</dbReference>
<dbReference type="Pfam" id="PF12848">
    <property type="entry name" value="ABC_tran_Xtn"/>
    <property type="match status" value="1"/>
</dbReference>
<protein>
    <submittedName>
        <fullName evidence="5">ABC-F family ATP-binding cassette domain-containing protein</fullName>
    </submittedName>
</protein>
<dbReference type="Pfam" id="PF16326">
    <property type="entry name" value="ABC_tran_CTD"/>
    <property type="match status" value="1"/>
</dbReference>
<reference evidence="5 6" key="1">
    <citation type="submission" date="2021-03" db="EMBL/GenBank/DDBJ databases">
        <title>Aliifodinibius sp. nov., a new bacterium isolated from saline soil.</title>
        <authorList>
            <person name="Galisteo C."/>
            <person name="De La Haba R."/>
            <person name="Sanchez-Porro C."/>
            <person name="Ventosa A."/>
        </authorList>
    </citation>
    <scope>NUCLEOTIDE SEQUENCE [LARGE SCALE GENOMIC DNA]</scope>
    <source>
        <strain evidence="5 6">1BSP15-2V2</strain>
    </source>
</reference>
<evidence type="ECO:0000313" key="6">
    <source>
        <dbReference type="Proteomes" id="UP001207918"/>
    </source>
</evidence>
<evidence type="ECO:0000256" key="3">
    <source>
        <dbReference type="SAM" id="MobiDB-lite"/>
    </source>
</evidence>
<feature type="domain" description="ABC transporter" evidence="4">
    <location>
        <begin position="4"/>
        <end position="254"/>
    </location>
</feature>
<keyword evidence="1" id="KW-0547">Nucleotide-binding</keyword>
<dbReference type="GO" id="GO:0005524">
    <property type="term" value="F:ATP binding"/>
    <property type="evidence" value="ECO:0007669"/>
    <property type="project" value="UniProtKB-KW"/>
</dbReference>
<dbReference type="InterPro" id="IPR032781">
    <property type="entry name" value="ABC_tran_Xtn"/>
</dbReference>
<feature type="region of interest" description="Disordered" evidence="3">
    <location>
        <begin position="530"/>
        <end position="569"/>
    </location>
</feature>
<dbReference type="SMART" id="SM00382">
    <property type="entry name" value="AAA"/>
    <property type="match status" value="2"/>
</dbReference>
<evidence type="ECO:0000256" key="2">
    <source>
        <dbReference type="ARBA" id="ARBA00022840"/>
    </source>
</evidence>
<evidence type="ECO:0000313" key="5">
    <source>
        <dbReference type="EMBL" id="MCW9708281.1"/>
    </source>
</evidence>